<keyword evidence="3" id="KW-1003">Cell membrane</keyword>
<dbReference type="GO" id="GO:0016887">
    <property type="term" value="F:ATP hydrolysis activity"/>
    <property type="evidence" value="ECO:0007669"/>
    <property type="project" value="InterPro"/>
</dbReference>
<evidence type="ECO:0000256" key="5">
    <source>
        <dbReference type="ARBA" id="ARBA00022741"/>
    </source>
</evidence>
<dbReference type="PROSITE" id="PS50893">
    <property type="entry name" value="ABC_TRANSPORTER_2"/>
    <property type="match status" value="1"/>
</dbReference>
<dbReference type="InterPro" id="IPR039421">
    <property type="entry name" value="Type_1_exporter"/>
</dbReference>
<organism evidence="12 13">
    <name type="scientific">Caulifigura coniformis</name>
    <dbReference type="NCBI Taxonomy" id="2527983"/>
    <lineage>
        <taxon>Bacteria</taxon>
        <taxon>Pseudomonadati</taxon>
        <taxon>Planctomycetota</taxon>
        <taxon>Planctomycetia</taxon>
        <taxon>Planctomycetales</taxon>
        <taxon>Planctomycetaceae</taxon>
        <taxon>Caulifigura</taxon>
    </lineage>
</organism>
<feature type="domain" description="ABC transmembrane type-1" evidence="11">
    <location>
        <begin position="32"/>
        <end position="335"/>
    </location>
</feature>
<dbReference type="GO" id="GO:0005886">
    <property type="term" value="C:plasma membrane"/>
    <property type="evidence" value="ECO:0007669"/>
    <property type="project" value="UniProtKB-SubCell"/>
</dbReference>
<dbReference type="InterPro" id="IPR036640">
    <property type="entry name" value="ABC1_TM_sf"/>
</dbReference>
<keyword evidence="5" id="KW-0547">Nucleotide-binding</keyword>
<dbReference type="InterPro" id="IPR011527">
    <property type="entry name" value="ABC1_TM_dom"/>
</dbReference>
<dbReference type="FunFam" id="3.40.50.300:FF:000221">
    <property type="entry name" value="Multidrug ABC transporter ATP-binding protein"/>
    <property type="match status" value="1"/>
</dbReference>
<keyword evidence="8 9" id="KW-0472">Membrane</keyword>
<evidence type="ECO:0000256" key="1">
    <source>
        <dbReference type="ARBA" id="ARBA00004651"/>
    </source>
</evidence>
<dbReference type="RefSeq" id="WP_231754119.1">
    <property type="nucleotide sequence ID" value="NZ_CP036271.1"/>
</dbReference>
<evidence type="ECO:0000256" key="3">
    <source>
        <dbReference type="ARBA" id="ARBA00022475"/>
    </source>
</evidence>
<feature type="domain" description="ABC transporter" evidence="10">
    <location>
        <begin position="369"/>
        <end position="603"/>
    </location>
</feature>
<proteinExistence type="predicted"/>
<feature type="transmembrane region" description="Helical" evidence="9">
    <location>
        <begin position="31"/>
        <end position="56"/>
    </location>
</feature>
<dbReference type="Proteomes" id="UP000315700">
    <property type="component" value="Chromosome"/>
</dbReference>
<feature type="transmembrane region" description="Helical" evidence="9">
    <location>
        <begin position="166"/>
        <end position="183"/>
    </location>
</feature>
<dbReference type="SUPFAM" id="SSF52540">
    <property type="entry name" value="P-loop containing nucleoside triphosphate hydrolases"/>
    <property type="match status" value="1"/>
</dbReference>
<dbReference type="InterPro" id="IPR003593">
    <property type="entry name" value="AAA+_ATPase"/>
</dbReference>
<dbReference type="SMART" id="SM00382">
    <property type="entry name" value="AAA"/>
    <property type="match status" value="1"/>
</dbReference>
<comment type="subcellular location">
    <subcellularLocation>
        <location evidence="1">Cell membrane</location>
        <topology evidence="1">Multi-pass membrane protein</topology>
    </subcellularLocation>
</comment>
<evidence type="ECO:0000259" key="10">
    <source>
        <dbReference type="PROSITE" id="PS50893"/>
    </source>
</evidence>
<evidence type="ECO:0000256" key="6">
    <source>
        <dbReference type="ARBA" id="ARBA00022840"/>
    </source>
</evidence>
<keyword evidence="6 12" id="KW-0067">ATP-binding</keyword>
<evidence type="ECO:0000256" key="7">
    <source>
        <dbReference type="ARBA" id="ARBA00022989"/>
    </source>
</evidence>
<dbReference type="Gene3D" id="3.40.50.300">
    <property type="entry name" value="P-loop containing nucleotide triphosphate hydrolases"/>
    <property type="match status" value="1"/>
</dbReference>
<dbReference type="InParanoid" id="A0A517SJ76"/>
<dbReference type="AlphaFoldDB" id="A0A517SJ76"/>
<dbReference type="GO" id="GO:0015421">
    <property type="term" value="F:ABC-type oligopeptide transporter activity"/>
    <property type="evidence" value="ECO:0007669"/>
    <property type="project" value="TreeGrafter"/>
</dbReference>
<evidence type="ECO:0000256" key="8">
    <source>
        <dbReference type="ARBA" id="ARBA00023136"/>
    </source>
</evidence>
<dbReference type="GO" id="GO:0005524">
    <property type="term" value="F:ATP binding"/>
    <property type="evidence" value="ECO:0007669"/>
    <property type="project" value="UniProtKB-KW"/>
</dbReference>
<dbReference type="KEGG" id="ccos:Pan44_42300"/>
<evidence type="ECO:0000256" key="4">
    <source>
        <dbReference type="ARBA" id="ARBA00022692"/>
    </source>
</evidence>
<keyword evidence="4 9" id="KW-0812">Transmembrane</keyword>
<dbReference type="PROSITE" id="PS50929">
    <property type="entry name" value="ABC_TM1F"/>
    <property type="match status" value="1"/>
</dbReference>
<dbReference type="Gene3D" id="1.20.1560.10">
    <property type="entry name" value="ABC transporter type 1, transmembrane domain"/>
    <property type="match status" value="1"/>
</dbReference>
<dbReference type="InterPro" id="IPR027417">
    <property type="entry name" value="P-loop_NTPase"/>
</dbReference>
<keyword evidence="13" id="KW-1185">Reference proteome</keyword>
<dbReference type="InterPro" id="IPR003439">
    <property type="entry name" value="ABC_transporter-like_ATP-bd"/>
</dbReference>
<dbReference type="SUPFAM" id="SSF90123">
    <property type="entry name" value="ABC transporter transmembrane region"/>
    <property type="match status" value="1"/>
</dbReference>
<keyword evidence="7 9" id="KW-1133">Transmembrane helix</keyword>
<feature type="transmembrane region" description="Helical" evidence="9">
    <location>
        <begin position="296"/>
        <end position="316"/>
    </location>
</feature>
<keyword evidence="2" id="KW-0813">Transport</keyword>
<protein>
    <submittedName>
        <fullName evidence="12">Putative ABC transporter ATP-binding protein</fullName>
    </submittedName>
</protein>
<reference evidence="12 13" key="1">
    <citation type="submission" date="2019-02" db="EMBL/GenBank/DDBJ databases">
        <title>Deep-cultivation of Planctomycetes and their phenomic and genomic characterization uncovers novel biology.</title>
        <authorList>
            <person name="Wiegand S."/>
            <person name="Jogler M."/>
            <person name="Boedeker C."/>
            <person name="Pinto D."/>
            <person name="Vollmers J."/>
            <person name="Rivas-Marin E."/>
            <person name="Kohn T."/>
            <person name="Peeters S.H."/>
            <person name="Heuer A."/>
            <person name="Rast P."/>
            <person name="Oberbeckmann S."/>
            <person name="Bunk B."/>
            <person name="Jeske O."/>
            <person name="Meyerdierks A."/>
            <person name="Storesund J.E."/>
            <person name="Kallscheuer N."/>
            <person name="Luecker S."/>
            <person name="Lage O.M."/>
            <person name="Pohl T."/>
            <person name="Merkel B.J."/>
            <person name="Hornburger P."/>
            <person name="Mueller R.-W."/>
            <person name="Bruemmer F."/>
            <person name="Labrenz M."/>
            <person name="Spormann A.M."/>
            <person name="Op den Camp H."/>
            <person name="Overmann J."/>
            <person name="Amann R."/>
            <person name="Jetten M.S.M."/>
            <person name="Mascher T."/>
            <person name="Medema M.H."/>
            <person name="Devos D.P."/>
            <person name="Kaster A.-K."/>
            <person name="Ovreas L."/>
            <person name="Rohde M."/>
            <person name="Galperin M.Y."/>
            <person name="Jogler C."/>
        </authorList>
    </citation>
    <scope>NUCLEOTIDE SEQUENCE [LARGE SCALE GENOMIC DNA]</scope>
    <source>
        <strain evidence="12 13">Pan44</strain>
    </source>
</reference>
<gene>
    <name evidence="12" type="ORF">Pan44_42300</name>
</gene>
<evidence type="ECO:0000313" key="13">
    <source>
        <dbReference type="Proteomes" id="UP000315700"/>
    </source>
</evidence>
<evidence type="ECO:0000256" key="9">
    <source>
        <dbReference type="SAM" id="Phobius"/>
    </source>
</evidence>
<dbReference type="EMBL" id="CP036271">
    <property type="protein sequence ID" value="QDT56178.1"/>
    <property type="molecule type" value="Genomic_DNA"/>
</dbReference>
<accession>A0A517SJ76</accession>
<dbReference type="Pfam" id="PF00664">
    <property type="entry name" value="ABC_membrane"/>
    <property type="match status" value="1"/>
</dbReference>
<feature type="transmembrane region" description="Helical" evidence="9">
    <location>
        <begin position="87"/>
        <end position="109"/>
    </location>
</feature>
<evidence type="ECO:0000256" key="2">
    <source>
        <dbReference type="ARBA" id="ARBA00022448"/>
    </source>
</evidence>
<dbReference type="CDD" id="cd07346">
    <property type="entry name" value="ABC_6TM_exporters"/>
    <property type="match status" value="1"/>
</dbReference>
<dbReference type="Pfam" id="PF00005">
    <property type="entry name" value="ABC_tran"/>
    <property type="match status" value="1"/>
</dbReference>
<dbReference type="PROSITE" id="PS00211">
    <property type="entry name" value="ABC_TRANSPORTER_1"/>
    <property type="match status" value="1"/>
</dbReference>
<feature type="transmembrane region" description="Helical" evidence="9">
    <location>
        <begin position="189"/>
        <end position="209"/>
    </location>
</feature>
<name>A0A517SJ76_9PLAN</name>
<dbReference type="PANTHER" id="PTHR43394:SF1">
    <property type="entry name" value="ATP-BINDING CASSETTE SUB-FAMILY B MEMBER 10, MITOCHONDRIAL"/>
    <property type="match status" value="1"/>
</dbReference>
<evidence type="ECO:0000259" key="11">
    <source>
        <dbReference type="PROSITE" id="PS50929"/>
    </source>
</evidence>
<dbReference type="InterPro" id="IPR017871">
    <property type="entry name" value="ABC_transporter-like_CS"/>
</dbReference>
<sequence>MPEAVAKPESTTSWKLLRRMLVLGFQYRRECLAVVALQLVIVGLSLGGLGLTGLGIDYLRTTVDPASPAPRWPLGMAPPAEWSPQSVIWAIAGMVLASALINAFVRWAAAISAANLSQKILLNLRAGVFEKLQRLSFAFYDAGQSSSIINRAAGDVNAVRSFVDGVIIKVSITSLTLAVYIFYMLRVHVGLTLVCLSTTPLLWVGSLFFSRRVQPMYRRASELADQLVSLLVENVQGAHVIKGFGREREAIASFEAATTRIRKQKEEIFWNVSAFQPVMGGLTQLNMLILMVYGGWLVIQGQVALGSGLFVFANLLQEFANQVGQITNIANTIQSSLIGAQRVFEVLDAPLAITSSDNALPLPRARGEIEFDKVTFTYPTGRRALTDISFRVSPGECLGVTGATGSGKSTLLSLLMRFYDVDSGAVRVDGHDVRKLDLDDLRRNMGLVFQESFVFSHTIGANIAFGQPEATLEQIERSARVAAAAEFIQELPGRYDTMVGEYGSTLSGGQRQRLSIARAVLLDPPILLLDDATASVDAETEHEISTALEGASAGRTTLLISNRLSTLSRCDRVMVLDGGRVAAIGTPETLLRESAWFSGLARLQRMEEIVVAR</sequence>
<evidence type="ECO:0000313" key="12">
    <source>
        <dbReference type="EMBL" id="QDT56178.1"/>
    </source>
</evidence>
<dbReference type="PANTHER" id="PTHR43394">
    <property type="entry name" value="ATP-DEPENDENT PERMEASE MDL1, MITOCHONDRIAL"/>
    <property type="match status" value="1"/>
</dbReference>